<reference evidence="1" key="1">
    <citation type="submission" date="2019-11" db="EMBL/GenBank/DDBJ databases">
        <authorList>
            <person name="Feng L."/>
        </authorList>
    </citation>
    <scope>NUCLEOTIDE SEQUENCE</scope>
    <source>
        <strain evidence="1">BcaccaeLFYP20</strain>
    </source>
</reference>
<evidence type="ECO:0000313" key="1">
    <source>
        <dbReference type="EMBL" id="VYT14660.1"/>
    </source>
</evidence>
<dbReference type="AlphaFoldDB" id="A0A6N2U9Y4"/>
<organism evidence="1">
    <name type="scientific">Bacteroides caccae</name>
    <dbReference type="NCBI Taxonomy" id="47678"/>
    <lineage>
        <taxon>Bacteria</taxon>
        <taxon>Pseudomonadati</taxon>
        <taxon>Bacteroidota</taxon>
        <taxon>Bacteroidia</taxon>
        <taxon>Bacteroidales</taxon>
        <taxon>Bacteroidaceae</taxon>
        <taxon>Bacteroides</taxon>
    </lineage>
</organism>
<protein>
    <submittedName>
        <fullName evidence="1">Uncharacterized protein</fullName>
    </submittedName>
</protein>
<dbReference type="EMBL" id="CACRTB010000014">
    <property type="protein sequence ID" value="VYT14660.1"/>
    <property type="molecule type" value="Genomic_DNA"/>
</dbReference>
<name>A0A6N2U9Y4_9BACE</name>
<proteinExistence type="predicted"/>
<gene>
    <name evidence="1" type="ORF">BCLFYP20_02430</name>
</gene>
<sequence length="38" mass="4595">MQLSPAIFFCFNSLVINAFRLLSELYNTFIIPYFFVWE</sequence>
<accession>A0A6N2U9Y4</accession>